<dbReference type="Proteomes" id="UP000249066">
    <property type="component" value="Unassembled WGS sequence"/>
</dbReference>
<feature type="domain" description="Resolvase/invertase-type recombinase catalytic" evidence="3">
    <location>
        <begin position="1"/>
        <end position="74"/>
    </location>
</feature>
<dbReference type="Pfam" id="PF07508">
    <property type="entry name" value="Recombinase"/>
    <property type="match status" value="1"/>
</dbReference>
<evidence type="ECO:0000256" key="1">
    <source>
        <dbReference type="ARBA" id="ARBA00023125"/>
    </source>
</evidence>
<evidence type="ECO:0000256" key="2">
    <source>
        <dbReference type="ARBA" id="ARBA00023172"/>
    </source>
</evidence>
<dbReference type="Pfam" id="PF00239">
    <property type="entry name" value="Resolvase"/>
    <property type="match status" value="1"/>
</dbReference>
<dbReference type="SUPFAM" id="SSF53041">
    <property type="entry name" value="Resolvase-like"/>
    <property type="match status" value="1"/>
</dbReference>
<dbReference type="InterPro" id="IPR050639">
    <property type="entry name" value="SSR_resolvase"/>
</dbReference>
<dbReference type="PANTHER" id="PTHR30461">
    <property type="entry name" value="DNA-INVERTASE FROM LAMBDOID PROPHAGE"/>
    <property type="match status" value="1"/>
</dbReference>
<evidence type="ECO:0000313" key="6">
    <source>
        <dbReference type="Proteomes" id="UP000249066"/>
    </source>
</evidence>
<accession>A0A2W5C6N9</accession>
<dbReference type="InterPro" id="IPR011109">
    <property type="entry name" value="DNA_bind_recombinase_dom"/>
</dbReference>
<reference evidence="5 6" key="1">
    <citation type="submission" date="2017-08" db="EMBL/GenBank/DDBJ databases">
        <title>Infants hospitalized years apart are colonized by the same room-sourced microbial strains.</title>
        <authorList>
            <person name="Brooks B."/>
            <person name="Olm M.R."/>
            <person name="Firek B.A."/>
            <person name="Baker R."/>
            <person name="Thomas B.C."/>
            <person name="Morowitz M.J."/>
            <person name="Banfield J.F."/>
        </authorList>
    </citation>
    <scope>NUCLEOTIDE SEQUENCE [LARGE SCALE GENOMIC DNA]</scope>
    <source>
        <strain evidence="5">S2_018_000_R2_101</strain>
    </source>
</reference>
<protein>
    <recommendedName>
        <fullName evidence="7">Recombinase family protein</fullName>
    </recommendedName>
</protein>
<evidence type="ECO:0008006" key="7">
    <source>
        <dbReference type="Google" id="ProtNLM"/>
    </source>
</evidence>
<dbReference type="PROSITE" id="PS51736">
    <property type="entry name" value="RECOMBINASES_3"/>
    <property type="match status" value="1"/>
</dbReference>
<dbReference type="PROSITE" id="PS51737">
    <property type="entry name" value="RECOMBINASE_DNA_BIND"/>
    <property type="match status" value="1"/>
</dbReference>
<gene>
    <name evidence="5" type="ORF">DI623_05730</name>
</gene>
<keyword evidence="2" id="KW-0233">DNA recombination</keyword>
<evidence type="ECO:0000259" key="3">
    <source>
        <dbReference type="PROSITE" id="PS51736"/>
    </source>
</evidence>
<dbReference type="InterPro" id="IPR038109">
    <property type="entry name" value="DNA_bind_recomb_sf"/>
</dbReference>
<dbReference type="EMBL" id="QFNN01000021">
    <property type="protein sequence ID" value="PZO90761.1"/>
    <property type="molecule type" value="Genomic_DNA"/>
</dbReference>
<dbReference type="InterPro" id="IPR006119">
    <property type="entry name" value="Resolv_N"/>
</dbReference>
<proteinExistence type="predicted"/>
<sequence>MTHEAWTRALSDFAKIVEILDARGASFVSVTQAFNTTSSMGRLTLNVLLSFAQFEREVTGERIRDKIAASKKKGLWMGGPVPLGYEVKERKLVVNDTEAELVRHIYRRYLALGSVRELVDELDLDGHRTKVQHCTSGPHKGGCRFRRGTLYHMLSNRIYLGEIVHKGQAHPGEHQPILSEELWQTVQERLAERGPGAIANPRTPRRSLLAGIIYDGLGRAMTPSHASKGSRRYRYYVTRQPTSAAPAWRIPGHDIEQIVIERIRGFLLDENHIARLAALADPAQIEPAVAAAVKLADDPKLLMVAPQFGLQRVDVEEESLKIRIGEERLLQALGMAVADDRKNVITLATQIGKVRRGHEIKLVIQGAGWEAPVERDRDTRLATLVTEALELRDIILARPGEPLHQIAKQLGKCRKHIGQILPLAWLAPNILEAIAQGHHPAGLNRKRLLAIELPMRWDRQNIALGFE</sequence>
<comment type="caution">
    <text evidence="5">The sequence shown here is derived from an EMBL/GenBank/DDBJ whole genome shotgun (WGS) entry which is preliminary data.</text>
</comment>
<dbReference type="GO" id="GO:0003677">
    <property type="term" value="F:DNA binding"/>
    <property type="evidence" value="ECO:0007669"/>
    <property type="project" value="UniProtKB-KW"/>
</dbReference>
<name>A0A2W5C6N9_9SPHN</name>
<dbReference type="InterPro" id="IPR036162">
    <property type="entry name" value="Resolvase-like_N_sf"/>
</dbReference>
<dbReference type="Gene3D" id="3.40.50.1390">
    <property type="entry name" value="Resolvase, N-terminal catalytic domain"/>
    <property type="match status" value="1"/>
</dbReference>
<dbReference type="PANTHER" id="PTHR30461:SF2">
    <property type="entry name" value="SERINE RECOMBINASE PINE-RELATED"/>
    <property type="match status" value="1"/>
</dbReference>
<dbReference type="Gene3D" id="3.90.1750.20">
    <property type="entry name" value="Putative Large Serine Recombinase, Chain B, Domain 2"/>
    <property type="match status" value="1"/>
</dbReference>
<organism evidence="5 6">
    <name type="scientific">Sphingomonas sanxanigenens</name>
    <dbReference type="NCBI Taxonomy" id="397260"/>
    <lineage>
        <taxon>Bacteria</taxon>
        <taxon>Pseudomonadati</taxon>
        <taxon>Pseudomonadota</taxon>
        <taxon>Alphaproteobacteria</taxon>
        <taxon>Sphingomonadales</taxon>
        <taxon>Sphingomonadaceae</taxon>
        <taxon>Sphingomonas</taxon>
    </lineage>
</organism>
<dbReference type="SUPFAM" id="SSF109709">
    <property type="entry name" value="KorB DNA-binding domain-like"/>
    <property type="match status" value="1"/>
</dbReference>
<evidence type="ECO:0000259" key="4">
    <source>
        <dbReference type="PROSITE" id="PS51737"/>
    </source>
</evidence>
<feature type="domain" description="Recombinase" evidence="4">
    <location>
        <begin position="82"/>
        <end position="196"/>
    </location>
</feature>
<keyword evidence="1" id="KW-0238">DNA-binding</keyword>
<dbReference type="GO" id="GO:0000150">
    <property type="term" value="F:DNA strand exchange activity"/>
    <property type="evidence" value="ECO:0007669"/>
    <property type="project" value="InterPro"/>
</dbReference>
<evidence type="ECO:0000313" key="5">
    <source>
        <dbReference type="EMBL" id="PZO90761.1"/>
    </source>
</evidence>
<dbReference type="AlphaFoldDB" id="A0A2W5C6N9"/>